<evidence type="ECO:0000313" key="3">
    <source>
        <dbReference type="EMBL" id="KAJ0395757.1"/>
    </source>
</evidence>
<protein>
    <submittedName>
        <fullName evidence="3">Uncharacterized protein</fullName>
    </submittedName>
</protein>
<feature type="compositionally biased region" description="Low complexity" evidence="1">
    <location>
        <begin position="1176"/>
        <end position="1192"/>
    </location>
</feature>
<evidence type="ECO:0000256" key="2">
    <source>
        <dbReference type="SAM" id="Phobius"/>
    </source>
</evidence>
<feature type="region of interest" description="Disordered" evidence="1">
    <location>
        <begin position="1153"/>
        <end position="1192"/>
    </location>
</feature>
<keyword evidence="2" id="KW-0812">Transmembrane</keyword>
<reference evidence="3" key="1">
    <citation type="submission" date="2021-12" db="EMBL/GenBank/DDBJ databases">
        <title>Prjna785345.</title>
        <authorList>
            <person name="Rujirawat T."/>
            <person name="Krajaejun T."/>
        </authorList>
    </citation>
    <scope>NUCLEOTIDE SEQUENCE</scope>
    <source>
        <strain evidence="3">Pi057C3</strain>
    </source>
</reference>
<proteinExistence type="predicted"/>
<feature type="compositionally biased region" description="Low complexity" evidence="1">
    <location>
        <begin position="29"/>
        <end position="44"/>
    </location>
</feature>
<name>A0AAD5LWH3_PYTIN</name>
<keyword evidence="2" id="KW-1133">Transmembrane helix</keyword>
<gene>
    <name evidence="3" type="ORF">P43SY_005674</name>
</gene>
<organism evidence="3 4">
    <name type="scientific">Pythium insidiosum</name>
    <name type="common">Pythiosis disease agent</name>
    <dbReference type="NCBI Taxonomy" id="114742"/>
    <lineage>
        <taxon>Eukaryota</taxon>
        <taxon>Sar</taxon>
        <taxon>Stramenopiles</taxon>
        <taxon>Oomycota</taxon>
        <taxon>Peronosporomycetes</taxon>
        <taxon>Pythiales</taxon>
        <taxon>Pythiaceae</taxon>
        <taxon>Pythium</taxon>
    </lineage>
</organism>
<keyword evidence="4" id="KW-1185">Reference proteome</keyword>
<feature type="compositionally biased region" description="Polar residues" evidence="1">
    <location>
        <begin position="486"/>
        <end position="496"/>
    </location>
</feature>
<feature type="compositionally biased region" description="Basic residues" evidence="1">
    <location>
        <begin position="144"/>
        <end position="153"/>
    </location>
</feature>
<feature type="compositionally biased region" description="Basic and acidic residues" evidence="1">
    <location>
        <begin position="133"/>
        <end position="143"/>
    </location>
</feature>
<dbReference type="EMBL" id="JAKCXM010000326">
    <property type="protein sequence ID" value="KAJ0395757.1"/>
    <property type="molecule type" value="Genomic_DNA"/>
</dbReference>
<feature type="region of interest" description="Disordered" evidence="1">
    <location>
        <begin position="467"/>
        <end position="514"/>
    </location>
</feature>
<sequence length="1318" mass="145675">MATSHRTPLPGQINLDDDDDTPSGQRGISTGPSFASSSSSPPTTHHQPRESAAFRLLHPSASTITTPSAARAGDSEPPATRLSSGRKSEANTVKKKAKKDKDSGAKEHRSSSSPRETEKTTPRDAQAGDAGLADERPSSNEEKRKKRSLKKKKTESAKKMESDLSIAAIEEETAAVPLPPSLSPRRDIDGTPGAGALEATDRANASKRRDEDGSSGTQGAPYRRQSMHTGGGTPHVRATSWRQRNRSAEALDEVLETPRRSGSAEVSQGDGAAGGSEDVLPPDGPTGSADADELTFVLPELARDGAEESGRMVRETWPADHVMLLYMLSRYAVCARSTQDQETWIRQIPLLVLMYEGIAAGILNFDYAPAALVIAQEGKPKRIWMNTTQDGKSAIDDLREANLINGLKLSTKDYHSVTAFQVSLRGLQLLGQVSKELKAKVDSFIFAPKPYRHELLKIRYIPIKDPPDTEQLSVDDPNAPAMPSWGFNSSDKQLPTSSSSSVANDSVAPKEESGFNEEGRFVLESIGYYRYSEVTETEDVSYVSSPFVPQCVRSPDAFQPLTSNAHRAAEAASGQSNIRDELSEAITLMNPVCLIGEWIPFGSNQIVALNERLGSMDRCQGGLFTSLIDDRPTDTQFEVPPGLTQVRILDYDPVRFINFEAEINFPEEDGIVQVENFGIHLSVDGTIFYGIKVDAILDKRADRVSVDLLSRLLVDIHQDSSEVMDDLLSSYQCSLLDMVFLGDVANRGKFNMIIADQIDPFMPGLEYMDRGDFENELKQVLGDIHCAYDIGEDSVMIVGRDGMLVAGSAGRRFEKVFVAYFSLLCREMFLRSFFTRIFVLEELLKRIRELIFRAKEDPNHITTIRAKLNQATSDLILFTDTLGYLLESLEFVKIPQKSATGASIEEEEIFSYLDLVKQHHDILLRARDLEKLVHGAKYEIVNLRQMAEVLNASQLEDIFKTVEGNTKLLADSSIVTKKSGLSLEIIQLMLAGSFAFTVLDRIPGGSLNIEAPQWVLDVFAEPIINVPFLFFVLNMVWMVIAIVILVVYKRRRHREVEIGRRTVRVKVSKPIDVVMFETFLATRSLQQQESVCEASIEIRRVMWNDFADTSPTYCSKAASALVKTEPLTVKQHIEEWWRRRKRSFTGLFRPSKARGAPVGGLAANSVAPSNGMATRSGEASSSPELEPPSADASVAVEVEYDSRHGFLHFVTFHFHRPKEAQPPSQGRLSAWWRRVSSPEREPSTRRPPAPASPTGKRSSTQTAKTLIMDQSTKKGLGVVSPESPEAAAMSAAEIELMTWFAWTLKHHKVIPNVDAFLA</sequence>
<feature type="transmembrane region" description="Helical" evidence="2">
    <location>
        <begin position="1028"/>
        <end position="1048"/>
    </location>
</feature>
<keyword evidence="2" id="KW-0472">Membrane</keyword>
<feature type="region of interest" description="Disordered" evidence="1">
    <location>
        <begin position="1"/>
        <end position="291"/>
    </location>
</feature>
<evidence type="ECO:0000313" key="4">
    <source>
        <dbReference type="Proteomes" id="UP001209570"/>
    </source>
</evidence>
<evidence type="ECO:0000256" key="1">
    <source>
        <dbReference type="SAM" id="MobiDB-lite"/>
    </source>
</evidence>
<feature type="region of interest" description="Disordered" evidence="1">
    <location>
        <begin position="1234"/>
        <end position="1263"/>
    </location>
</feature>
<feature type="compositionally biased region" description="Basic and acidic residues" evidence="1">
    <location>
        <begin position="99"/>
        <end position="122"/>
    </location>
</feature>
<accession>A0AAD5LWH3</accession>
<dbReference type="Proteomes" id="UP001209570">
    <property type="component" value="Unassembled WGS sequence"/>
</dbReference>
<comment type="caution">
    <text evidence="3">The sequence shown here is derived from an EMBL/GenBank/DDBJ whole genome shotgun (WGS) entry which is preliminary data.</text>
</comment>